<keyword evidence="2 11" id="KW-0820">tRNA-binding</keyword>
<feature type="binding site" evidence="11">
    <location>
        <position position="133"/>
    </location>
    <ligand>
        <name>ATP</name>
        <dbReference type="ChEBI" id="CHEBI:30616"/>
    </ligand>
</feature>
<dbReference type="CDD" id="cd01998">
    <property type="entry name" value="MnmA_TRMU-like"/>
    <property type="match status" value="1"/>
</dbReference>
<gene>
    <name evidence="11 14" type="primary">mnmA</name>
    <name evidence="14" type="ORF">FYJ35_08615</name>
</gene>
<dbReference type="InterPro" id="IPR023382">
    <property type="entry name" value="MnmA-like_central_sf"/>
</dbReference>
<dbReference type="GO" id="GO:0002143">
    <property type="term" value="P:tRNA wobble position uridine thiolation"/>
    <property type="evidence" value="ECO:0007669"/>
    <property type="project" value="TreeGrafter"/>
</dbReference>
<protein>
    <recommendedName>
        <fullName evidence="11">tRNA-specific 2-thiouridylase MnmA</fullName>
        <ecNumber evidence="11">2.8.1.13</ecNumber>
    </recommendedName>
</protein>
<feature type="site" description="Interaction with tRNA" evidence="11">
    <location>
        <position position="376"/>
    </location>
</feature>
<comment type="subcellular location">
    <subcellularLocation>
        <location evidence="11">Cytoplasm</location>
    </subcellularLocation>
</comment>
<evidence type="ECO:0000256" key="10">
    <source>
        <dbReference type="ARBA" id="ARBA00056575"/>
    </source>
</evidence>
<comment type="catalytic activity">
    <reaction evidence="9 11">
        <text>S-sulfanyl-L-cysteinyl-[protein] + uridine(34) in tRNA + AH2 + ATP = 2-thiouridine(34) in tRNA + L-cysteinyl-[protein] + A + AMP + diphosphate + H(+)</text>
        <dbReference type="Rhea" id="RHEA:47032"/>
        <dbReference type="Rhea" id="RHEA-COMP:10131"/>
        <dbReference type="Rhea" id="RHEA-COMP:11726"/>
        <dbReference type="Rhea" id="RHEA-COMP:11727"/>
        <dbReference type="Rhea" id="RHEA-COMP:11728"/>
        <dbReference type="ChEBI" id="CHEBI:13193"/>
        <dbReference type="ChEBI" id="CHEBI:15378"/>
        <dbReference type="ChEBI" id="CHEBI:17499"/>
        <dbReference type="ChEBI" id="CHEBI:29950"/>
        <dbReference type="ChEBI" id="CHEBI:30616"/>
        <dbReference type="ChEBI" id="CHEBI:33019"/>
        <dbReference type="ChEBI" id="CHEBI:61963"/>
        <dbReference type="ChEBI" id="CHEBI:65315"/>
        <dbReference type="ChEBI" id="CHEBI:87170"/>
        <dbReference type="ChEBI" id="CHEBI:456215"/>
        <dbReference type="EC" id="2.8.1.13"/>
    </reaction>
</comment>
<feature type="region of interest" description="Interaction with tRNA" evidence="11">
    <location>
        <begin position="343"/>
        <end position="344"/>
    </location>
</feature>
<dbReference type="RefSeq" id="WP_154525590.1">
    <property type="nucleotide sequence ID" value="NZ_JAXFDQ010000008.1"/>
</dbReference>
<comment type="caution">
    <text evidence="11">Lacks conserved residue(s) required for the propagation of feature annotation.</text>
</comment>
<evidence type="ECO:0000256" key="1">
    <source>
        <dbReference type="ARBA" id="ARBA00022490"/>
    </source>
</evidence>
<dbReference type="InterPro" id="IPR046885">
    <property type="entry name" value="MnmA-like_C"/>
</dbReference>
<feature type="binding site" evidence="11">
    <location>
        <position position="40"/>
    </location>
    <ligand>
        <name>ATP</name>
        <dbReference type="ChEBI" id="CHEBI:30616"/>
    </ligand>
</feature>
<dbReference type="EC" id="2.8.1.13" evidence="11"/>
<dbReference type="FunFam" id="3.40.50.620:FF:000115">
    <property type="entry name" value="tRNA-specific 2-thiouridylase MnmA"/>
    <property type="match status" value="1"/>
</dbReference>
<feature type="domain" description="tRNA-specific 2-thiouridylase MnmA-like C-terminal" evidence="12">
    <location>
        <begin position="333"/>
        <end position="392"/>
    </location>
</feature>
<dbReference type="Pfam" id="PF03054">
    <property type="entry name" value="tRNA_Me_trans"/>
    <property type="match status" value="1"/>
</dbReference>
<reference evidence="14 15" key="1">
    <citation type="submission" date="2019-08" db="EMBL/GenBank/DDBJ databases">
        <title>In-depth cultivation of the pig gut microbiome towards novel bacterial diversity and tailored functional studies.</title>
        <authorList>
            <person name="Wylensek D."/>
            <person name="Hitch T.C.A."/>
            <person name="Clavel T."/>
        </authorList>
    </citation>
    <scope>NUCLEOTIDE SEQUENCE [LARGE SCALE GENOMIC DNA]</scope>
    <source>
        <strain evidence="14 15">Oil+RF-744-WCA-WT-11</strain>
    </source>
</reference>
<keyword evidence="8" id="KW-1015">Disulfide bond</keyword>
<dbReference type="GO" id="GO:0005737">
    <property type="term" value="C:cytoplasm"/>
    <property type="evidence" value="ECO:0007669"/>
    <property type="project" value="UniProtKB-SubCell"/>
</dbReference>
<dbReference type="FunFam" id="2.30.30.280:FF:000001">
    <property type="entry name" value="tRNA-specific 2-thiouridylase MnmA"/>
    <property type="match status" value="1"/>
</dbReference>
<keyword evidence="5 11" id="KW-0547">Nucleotide-binding</keyword>
<feature type="region of interest" description="Interaction with tRNA" evidence="11">
    <location>
        <begin position="157"/>
        <end position="159"/>
    </location>
</feature>
<dbReference type="GO" id="GO:0000049">
    <property type="term" value="F:tRNA binding"/>
    <property type="evidence" value="ECO:0007669"/>
    <property type="project" value="UniProtKB-KW"/>
</dbReference>
<dbReference type="Pfam" id="PF20259">
    <property type="entry name" value="tRNA_Me_trans_M"/>
    <property type="match status" value="1"/>
</dbReference>
<accession>A0A6L5X6L0</accession>
<evidence type="ECO:0000256" key="6">
    <source>
        <dbReference type="ARBA" id="ARBA00022840"/>
    </source>
</evidence>
<dbReference type="PANTHER" id="PTHR11933:SF5">
    <property type="entry name" value="MITOCHONDRIAL TRNA-SPECIFIC 2-THIOURIDYLASE 1"/>
    <property type="match status" value="1"/>
</dbReference>
<dbReference type="EMBL" id="VULZ01000008">
    <property type="protein sequence ID" value="MSS15095.1"/>
    <property type="molecule type" value="Genomic_DNA"/>
</dbReference>
<dbReference type="GO" id="GO:0005524">
    <property type="term" value="F:ATP binding"/>
    <property type="evidence" value="ECO:0007669"/>
    <property type="project" value="UniProtKB-KW"/>
</dbReference>
<feature type="site" description="Interaction with tRNA" evidence="11">
    <location>
        <position position="134"/>
    </location>
</feature>
<keyword evidence="1 11" id="KW-0963">Cytoplasm</keyword>
<organism evidence="14 15">
    <name type="scientific">Porcincola intestinalis</name>
    <dbReference type="NCBI Taxonomy" id="2606632"/>
    <lineage>
        <taxon>Bacteria</taxon>
        <taxon>Bacillati</taxon>
        <taxon>Bacillota</taxon>
        <taxon>Clostridia</taxon>
        <taxon>Lachnospirales</taxon>
        <taxon>Lachnospiraceae</taxon>
        <taxon>Porcincola</taxon>
    </lineage>
</organism>
<dbReference type="AlphaFoldDB" id="A0A6L5X6L0"/>
<dbReference type="HAMAP" id="MF_00144">
    <property type="entry name" value="tRNA_thiouridyl_MnmA"/>
    <property type="match status" value="1"/>
</dbReference>
<dbReference type="InterPro" id="IPR046884">
    <property type="entry name" value="MnmA-like_central"/>
</dbReference>
<dbReference type="NCBIfam" id="NF001138">
    <property type="entry name" value="PRK00143.1"/>
    <property type="match status" value="1"/>
</dbReference>
<evidence type="ECO:0000256" key="5">
    <source>
        <dbReference type="ARBA" id="ARBA00022741"/>
    </source>
</evidence>
<evidence type="ECO:0000256" key="4">
    <source>
        <dbReference type="ARBA" id="ARBA00022694"/>
    </source>
</evidence>
<evidence type="ECO:0000256" key="9">
    <source>
        <dbReference type="ARBA" id="ARBA00051542"/>
    </source>
</evidence>
<feature type="domain" description="tRNA-specific 2-thiouridylase MnmA-like central" evidence="13">
    <location>
        <begin position="217"/>
        <end position="280"/>
    </location>
</feature>
<dbReference type="Gene3D" id="3.40.50.620">
    <property type="entry name" value="HUPs"/>
    <property type="match status" value="1"/>
</dbReference>
<keyword evidence="3 11" id="KW-0808">Transferase</keyword>
<comment type="function">
    <text evidence="10 11">Catalyzes the 2-thiolation of uridine at the wobble position (U34) of tRNA, leading to the formation of s(2)U34.</text>
</comment>
<feature type="active site" description="Nucleophile" evidence="11">
    <location>
        <position position="109"/>
    </location>
</feature>
<dbReference type="Proteomes" id="UP000481852">
    <property type="component" value="Unassembled WGS sequence"/>
</dbReference>
<feature type="binding site" evidence="11">
    <location>
        <begin position="14"/>
        <end position="21"/>
    </location>
    <ligand>
        <name>ATP</name>
        <dbReference type="ChEBI" id="CHEBI:30616"/>
    </ligand>
</feature>
<evidence type="ECO:0000256" key="11">
    <source>
        <dbReference type="HAMAP-Rule" id="MF_00144"/>
    </source>
</evidence>
<evidence type="ECO:0000313" key="14">
    <source>
        <dbReference type="EMBL" id="MSS15095.1"/>
    </source>
</evidence>
<evidence type="ECO:0000256" key="2">
    <source>
        <dbReference type="ARBA" id="ARBA00022555"/>
    </source>
</evidence>
<keyword evidence="6 11" id="KW-0067">ATP-binding</keyword>
<proteinExistence type="inferred from homology"/>
<name>A0A6L5X6L0_9FIRM</name>
<comment type="similarity">
    <text evidence="11">Belongs to the MnmA/TRMU family.</text>
</comment>
<dbReference type="Gene3D" id="2.40.30.10">
    <property type="entry name" value="Translation factors"/>
    <property type="match status" value="1"/>
</dbReference>
<comment type="caution">
    <text evidence="14">The sequence shown here is derived from an EMBL/GenBank/DDBJ whole genome shotgun (WGS) entry which is preliminary data.</text>
</comment>
<evidence type="ECO:0000259" key="13">
    <source>
        <dbReference type="Pfam" id="PF20259"/>
    </source>
</evidence>
<dbReference type="Pfam" id="PF20258">
    <property type="entry name" value="tRNA_Me_trans_C"/>
    <property type="match status" value="1"/>
</dbReference>
<evidence type="ECO:0000256" key="7">
    <source>
        <dbReference type="ARBA" id="ARBA00022884"/>
    </source>
</evidence>
<dbReference type="InterPro" id="IPR004506">
    <property type="entry name" value="MnmA-like"/>
</dbReference>
<dbReference type="NCBIfam" id="TIGR00420">
    <property type="entry name" value="trmU"/>
    <property type="match status" value="1"/>
</dbReference>
<keyword evidence="7 11" id="KW-0694">RNA-binding</keyword>
<dbReference type="SUPFAM" id="SSF52402">
    <property type="entry name" value="Adenine nucleotide alpha hydrolases-like"/>
    <property type="match status" value="1"/>
</dbReference>
<dbReference type="Gene3D" id="2.30.30.280">
    <property type="entry name" value="Adenine nucleotide alpha hydrolases-like domains"/>
    <property type="match status" value="1"/>
</dbReference>
<dbReference type="PANTHER" id="PTHR11933">
    <property type="entry name" value="TRNA 5-METHYLAMINOMETHYL-2-THIOURIDYLATE -METHYLTRANSFERASE"/>
    <property type="match status" value="1"/>
</dbReference>
<dbReference type="InterPro" id="IPR014729">
    <property type="entry name" value="Rossmann-like_a/b/a_fold"/>
</dbReference>
<keyword evidence="15" id="KW-1185">Reference proteome</keyword>
<evidence type="ECO:0000259" key="12">
    <source>
        <dbReference type="Pfam" id="PF20258"/>
    </source>
</evidence>
<keyword evidence="4 11" id="KW-0819">tRNA processing</keyword>
<sequence>MSEKEHAEKRALIAMSGGVDSSVAAALMLKRGYKCIGVTMKLYSNEDIGVCRTHTCCSLDDVEDARAVAGRLGMRYYVFNFADDFQAKVIDKFIRTYEEGGTPNPCIDCNRYMKFDKLYDRARELSCDTIVTGHYARTHYDEKSGRWQLLRSENPAKDQTYVLYAMTQDQLAHTVFPLGSYRDKEQVRQTAEEYGFVNAQKPDSQDICFVQNGDYGDFIERQTGHTYPHGRFVDEDGRVLGEHKGLIRYTIGQRKGLGLALPHPMYVKAKDMEKNEVILSENSGLYSSRLEAGDFNWIWWPGAEKTCHFEDIESGTEQQDAGGCAGQKRPAPGTVLRATAKPRYRAVEAAGTAVVLDDGGVSFTFDEPQRALTLGQALVLYDGERVIGGGTITRVPRT</sequence>
<feature type="active site" description="Cysteine persulfide intermediate" evidence="11">
    <location>
        <position position="208"/>
    </location>
</feature>
<evidence type="ECO:0000256" key="8">
    <source>
        <dbReference type="ARBA" id="ARBA00023157"/>
    </source>
</evidence>
<evidence type="ECO:0000256" key="3">
    <source>
        <dbReference type="ARBA" id="ARBA00022679"/>
    </source>
</evidence>
<evidence type="ECO:0000313" key="15">
    <source>
        <dbReference type="Proteomes" id="UP000481852"/>
    </source>
</evidence>
<dbReference type="GO" id="GO:0103016">
    <property type="term" value="F:tRNA-uridine 2-sulfurtransferase activity"/>
    <property type="evidence" value="ECO:0007669"/>
    <property type="project" value="UniProtKB-EC"/>
</dbReference>